<dbReference type="InterPro" id="IPR053943">
    <property type="entry name" value="RlmKL-like_Mtase_CS"/>
</dbReference>
<dbReference type="GO" id="GO:0008170">
    <property type="term" value="F:N-methyltransferase activity"/>
    <property type="evidence" value="ECO:0007669"/>
    <property type="project" value="InterPro"/>
</dbReference>
<dbReference type="SUPFAM" id="SSF53335">
    <property type="entry name" value="S-adenosyl-L-methionine-dependent methyltransferases"/>
    <property type="match status" value="1"/>
</dbReference>
<keyword evidence="1" id="KW-0489">Methyltransferase</keyword>
<accession>X1QT31</accession>
<feature type="non-terminal residue" evidence="4">
    <location>
        <position position="1"/>
    </location>
</feature>
<proteinExistence type="predicted"/>
<dbReference type="PROSITE" id="PS01261">
    <property type="entry name" value="UPF0020"/>
    <property type="match status" value="1"/>
</dbReference>
<reference evidence="4" key="1">
    <citation type="journal article" date="2014" name="Front. Microbiol.">
        <title>High frequency of phylogenetically diverse reductive dehalogenase-homologous genes in deep subseafloor sedimentary metagenomes.</title>
        <authorList>
            <person name="Kawai M."/>
            <person name="Futagami T."/>
            <person name="Toyoda A."/>
            <person name="Takaki Y."/>
            <person name="Nishi S."/>
            <person name="Hori S."/>
            <person name="Arai W."/>
            <person name="Tsubouchi T."/>
            <person name="Morono Y."/>
            <person name="Uchiyama I."/>
            <person name="Ito T."/>
            <person name="Fujiyama A."/>
            <person name="Inagaki F."/>
            <person name="Takami H."/>
        </authorList>
    </citation>
    <scope>NUCLEOTIDE SEQUENCE</scope>
    <source>
        <strain evidence="4">Expedition CK06-06</strain>
    </source>
</reference>
<sequence length="193" mass="22207">RRAFPAEKAKAWHYKIHPYYTKQPSNVVGEYIRHFCPEGGLVVDPFCGSGVTAIEALANRRQTICLDLDPLAVFITRQTCLAPVDLNAYWEAYHQVEREMKPIIEFVRKASTKELDDYELKEWYPKGVKLPSNADTGYVEDLFGRAQLIALARLRSAIMEIPNQQARELLLFVFSGILDRANLTYFRNPRRAN</sequence>
<name>X1QT31_9ZZZZ</name>
<dbReference type="Gene3D" id="3.40.50.150">
    <property type="entry name" value="Vaccinia Virus protein VP39"/>
    <property type="match status" value="1"/>
</dbReference>
<evidence type="ECO:0000259" key="3">
    <source>
        <dbReference type="Pfam" id="PF01555"/>
    </source>
</evidence>
<dbReference type="AlphaFoldDB" id="X1QT31"/>
<dbReference type="GO" id="GO:0003677">
    <property type="term" value="F:DNA binding"/>
    <property type="evidence" value="ECO:0007669"/>
    <property type="project" value="InterPro"/>
</dbReference>
<keyword evidence="2" id="KW-0808">Transferase</keyword>
<feature type="non-terminal residue" evidence="4">
    <location>
        <position position="193"/>
    </location>
</feature>
<dbReference type="Pfam" id="PF01555">
    <property type="entry name" value="N6_N4_Mtase"/>
    <property type="match status" value="1"/>
</dbReference>
<dbReference type="InterPro" id="IPR029063">
    <property type="entry name" value="SAM-dependent_MTases_sf"/>
</dbReference>
<feature type="domain" description="DNA methylase N-4/N-6" evidence="3">
    <location>
        <begin position="17"/>
        <end position="70"/>
    </location>
</feature>
<dbReference type="InterPro" id="IPR002941">
    <property type="entry name" value="DNA_methylase_N4/N6"/>
</dbReference>
<comment type="caution">
    <text evidence="4">The sequence shown here is derived from an EMBL/GenBank/DDBJ whole genome shotgun (WGS) entry which is preliminary data.</text>
</comment>
<evidence type="ECO:0000313" key="4">
    <source>
        <dbReference type="EMBL" id="GAI54050.1"/>
    </source>
</evidence>
<dbReference type="GO" id="GO:0032259">
    <property type="term" value="P:methylation"/>
    <property type="evidence" value="ECO:0007669"/>
    <property type="project" value="UniProtKB-KW"/>
</dbReference>
<evidence type="ECO:0000256" key="1">
    <source>
        <dbReference type="ARBA" id="ARBA00022603"/>
    </source>
</evidence>
<organism evidence="4">
    <name type="scientific">marine sediment metagenome</name>
    <dbReference type="NCBI Taxonomy" id="412755"/>
    <lineage>
        <taxon>unclassified sequences</taxon>
        <taxon>metagenomes</taxon>
        <taxon>ecological metagenomes</taxon>
    </lineage>
</organism>
<protein>
    <recommendedName>
        <fullName evidence="3">DNA methylase N-4/N-6 domain-containing protein</fullName>
    </recommendedName>
</protein>
<gene>
    <name evidence="4" type="ORF">S06H3_60032</name>
</gene>
<dbReference type="EMBL" id="BARV01039104">
    <property type="protein sequence ID" value="GAI54050.1"/>
    <property type="molecule type" value="Genomic_DNA"/>
</dbReference>
<evidence type="ECO:0000256" key="2">
    <source>
        <dbReference type="ARBA" id="ARBA00022679"/>
    </source>
</evidence>